<dbReference type="SUPFAM" id="SSF75217">
    <property type="entry name" value="alpha/beta knot"/>
    <property type="match status" value="1"/>
</dbReference>
<evidence type="ECO:0000313" key="14">
    <source>
        <dbReference type="Proteomes" id="UP000002985"/>
    </source>
</evidence>
<evidence type="ECO:0000256" key="10">
    <source>
        <dbReference type="PIRNR" id="PIRNR015601"/>
    </source>
</evidence>
<evidence type="ECO:0000259" key="11">
    <source>
        <dbReference type="Pfam" id="PF04452"/>
    </source>
</evidence>
<keyword evidence="14" id="KW-1185">Reference proteome</keyword>
<evidence type="ECO:0000256" key="2">
    <source>
        <dbReference type="ARBA" id="ARBA00005528"/>
    </source>
</evidence>
<dbReference type="SUPFAM" id="SSF88697">
    <property type="entry name" value="PUA domain-like"/>
    <property type="match status" value="1"/>
</dbReference>
<proteinExistence type="inferred from homology"/>
<dbReference type="InterPro" id="IPR046886">
    <property type="entry name" value="RsmE_MTase_dom"/>
</dbReference>
<dbReference type="InterPro" id="IPR006700">
    <property type="entry name" value="RsmE"/>
</dbReference>
<dbReference type="GO" id="GO:0070475">
    <property type="term" value="P:rRNA base methylation"/>
    <property type="evidence" value="ECO:0007669"/>
    <property type="project" value="TreeGrafter"/>
</dbReference>
<comment type="catalytic activity">
    <reaction evidence="9 10">
        <text>uridine(1498) in 16S rRNA + S-adenosyl-L-methionine = N(3)-methyluridine(1498) in 16S rRNA + S-adenosyl-L-homocysteine + H(+)</text>
        <dbReference type="Rhea" id="RHEA:42920"/>
        <dbReference type="Rhea" id="RHEA-COMP:10283"/>
        <dbReference type="Rhea" id="RHEA-COMP:10284"/>
        <dbReference type="ChEBI" id="CHEBI:15378"/>
        <dbReference type="ChEBI" id="CHEBI:57856"/>
        <dbReference type="ChEBI" id="CHEBI:59789"/>
        <dbReference type="ChEBI" id="CHEBI:65315"/>
        <dbReference type="ChEBI" id="CHEBI:74502"/>
        <dbReference type="EC" id="2.1.1.193"/>
    </reaction>
</comment>
<dbReference type="PANTHER" id="PTHR30027">
    <property type="entry name" value="RIBOSOMAL RNA SMALL SUBUNIT METHYLTRANSFERASE E"/>
    <property type="match status" value="1"/>
</dbReference>
<dbReference type="NCBIfam" id="TIGR00046">
    <property type="entry name" value="RsmE family RNA methyltransferase"/>
    <property type="match status" value="1"/>
</dbReference>
<evidence type="ECO:0000256" key="6">
    <source>
        <dbReference type="ARBA" id="ARBA00022679"/>
    </source>
</evidence>
<dbReference type="InterPro" id="IPR046887">
    <property type="entry name" value="RsmE_PUA-like"/>
</dbReference>
<comment type="similarity">
    <text evidence="2 10">Belongs to the RNA methyltransferase RsmE family.</text>
</comment>
<dbReference type="GO" id="GO:0005737">
    <property type="term" value="C:cytoplasm"/>
    <property type="evidence" value="ECO:0007669"/>
    <property type="project" value="UniProtKB-SubCell"/>
</dbReference>
<dbReference type="PANTHER" id="PTHR30027:SF3">
    <property type="entry name" value="16S RRNA (URACIL(1498)-N(3))-METHYLTRANSFERASE"/>
    <property type="match status" value="1"/>
</dbReference>
<feature type="domain" description="Ribosomal RNA small subunit methyltransferase E PUA-like" evidence="12">
    <location>
        <begin position="19"/>
        <end position="56"/>
    </location>
</feature>
<keyword evidence="3 10" id="KW-0963">Cytoplasm</keyword>
<protein>
    <recommendedName>
        <fullName evidence="10">Ribosomal RNA small subunit methyltransferase E</fullName>
        <ecNumber evidence="10">2.1.1.193</ecNumber>
    </recommendedName>
</protein>
<dbReference type="InterPro" id="IPR029026">
    <property type="entry name" value="tRNA_m1G_MTases_N"/>
</dbReference>
<evidence type="ECO:0000256" key="1">
    <source>
        <dbReference type="ARBA" id="ARBA00004496"/>
    </source>
</evidence>
<reference evidence="13 14" key="1">
    <citation type="journal article" date="2012" name="FEBS Lett.">
        <title>Anammox organism KSU-1 expresses a NirK-type copper-containing nitrite reductase instead of a NirS-type with cytochrome cd1.</title>
        <authorList>
            <person name="Hira D."/>
            <person name="Toh H."/>
            <person name="Migita C.T."/>
            <person name="Okubo H."/>
            <person name="Nishiyama T."/>
            <person name="Hattori M."/>
            <person name="Furukawa K."/>
            <person name="Fujii T."/>
        </authorList>
    </citation>
    <scope>NUCLEOTIDE SEQUENCE [LARGE SCALE GENOMIC DNA]</scope>
</reference>
<comment type="subcellular location">
    <subcellularLocation>
        <location evidence="1 10">Cytoplasm</location>
    </subcellularLocation>
</comment>
<dbReference type="OrthoDB" id="9815641at2"/>
<dbReference type="Gene3D" id="3.40.1280.10">
    <property type="match status" value="1"/>
</dbReference>
<dbReference type="EC" id="2.1.1.193" evidence="10"/>
<keyword evidence="4 10" id="KW-0698">rRNA processing</keyword>
<evidence type="ECO:0000256" key="3">
    <source>
        <dbReference type="ARBA" id="ARBA00022490"/>
    </source>
</evidence>
<dbReference type="Pfam" id="PF20260">
    <property type="entry name" value="PUA_4"/>
    <property type="match status" value="1"/>
</dbReference>
<comment type="caution">
    <text evidence="13">The sequence shown here is derived from an EMBL/GenBank/DDBJ whole genome shotgun (WGS) entry which is preliminary data.</text>
</comment>
<evidence type="ECO:0000256" key="7">
    <source>
        <dbReference type="ARBA" id="ARBA00022691"/>
    </source>
</evidence>
<dbReference type="AlphaFoldDB" id="I3IRJ4"/>
<keyword evidence="6 10" id="KW-0808">Transferase</keyword>
<organism evidence="13 14">
    <name type="scientific">Candidatus Jettenia caeni</name>
    <dbReference type="NCBI Taxonomy" id="247490"/>
    <lineage>
        <taxon>Bacteria</taxon>
        <taxon>Pseudomonadati</taxon>
        <taxon>Planctomycetota</taxon>
        <taxon>Candidatus Brocadiia</taxon>
        <taxon>Candidatus Brocadiales</taxon>
        <taxon>Candidatus Brocadiaceae</taxon>
        <taxon>Candidatus Jettenia</taxon>
    </lineage>
</organism>
<dbReference type="STRING" id="247490.KSU1_D1030"/>
<accession>I3IRJ4</accession>
<comment type="function">
    <text evidence="8 10">Specifically methylates the N3 position of the uracil ring of uridine 1498 (m3U1498) in 16S rRNA. Acts on the fully assembled 30S ribosomal subunit.</text>
</comment>
<keyword evidence="7 10" id="KW-0949">S-adenosyl-L-methionine</keyword>
<gene>
    <name evidence="13" type="ORF">KSU1_D1030</name>
</gene>
<dbReference type="InterPro" id="IPR015947">
    <property type="entry name" value="PUA-like_sf"/>
</dbReference>
<dbReference type="GO" id="GO:0070042">
    <property type="term" value="F:rRNA (uridine-N3-)-methyltransferase activity"/>
    <property type="evidence" value="ECO:0007669"/>
    <property type="project" value="TreeGrafter"/>
</dbReference>
<evidence type="ECO:0000313" key="13">
    <source>
        <dbReference type="EMBL" id="GAB64339.1"/>
    </source>
</evidence>
<evidence type="ECO:0000256" key="4">
    <source>
        <dbReference type="ARBA" id="ARBA00022552"/>
    </source>
</evidence>
<dbReference type="eggNOG" id="COG1385">
    <property type="taxonomic scope" value="Bacteria"/>
</dbReference>
<evidence type="ECO:0000256" key="5">
    <source>
        <dbReference type="ARBA" id="ARBA00022603"/>
    </source>
</evidence>
<dbReference type="PIRSF" id="PIRSF015601">
    <property type="entry name" value="MTase_slr0722"/>
    <property type="match status" value="1"/>
</dbReference>
<evidence type="ECO:0000256" key="8">
    <source>
        <dbReference type="ARBA" id="ARBA00025699"/>
    </source>
</evidence>
<keyword evidence="5 10" id="KW-0489">Methyltransferase</keyword>
<dbReference type="EMBL" id="BAFH01000004">
    <property type="protein sequence ID" value="GAB64339.1"/>
    <property type="molecule type" value="Genomic_DNA"/>
</dbReference>
<dbReference type="InterPro" id="IPR029028">
    <property type="entry name" value="Alpha/beta_knot_MTases"/>
</dbReference>
<evidence type="ECO:0000259" key="12">
    <source>
        <dbReference type="Pfam" id="PF20260"/>
    </source>
</evidence>
<sequence>MHQDRFYIPNAPATNEIWLDGREAHHILHVKRAKLGAKITLFDGEGFEYLARITEIFHDTLKVCIERSNAVDREAPVDITIAFSIPKGKLATFLIQKCAELGVKTLIPIHCERSVVDIRDRSEAKIEKWDKIVIEASKQCKRNSITKIKDVMPLDSLIKTAGNYDLSLIACTETHTKTLKSVLNEYPSLKRIICLIGPEGGFTYTEIEMAKKAGFVPISIGLSTLRIETAAIAITSMLLYFFV</sequence>
<feature type="domain" description="Ribosomal RNA small subunit methyltransferase E methyltransferase" evidence="11">
    <location>
        <begin position="74"/>
        <end position="238"/>
    </location>
</feature>
<dbReference type="Proteomes" id="UP000002985">
    <property type="component" value="Unassembled WGS sequence"/>
</dbReference>
<evidence type="ECO:0000256" key="9">
    <source>
        <dbReference type="ARBA" id="ARBA00047944"/>
    </source>
</evidence>
<name>I3IRJ4_9BACT</name>
<dbReference type="CDD" id="cd18084">
    <property type="entry name" value="RsmE-like"/>
    <property type="match status" value="1"/>
</dbReference>
<dbReference type="Pfam" id="PF04452">
    <property type="entry name" value="Methyltrans_RNA"/>
    <property type="match status" value="1"/>
</dbReference>